<protein>
    <recommendedName>
        <fullName evidence="3">Isopropylmalate/homocitrate/citramalate synthase</fullName>
    </recommendedName>
</protein>
<keyword evidence="2" id="KW-1185">Reference proteome</keyword>
<evidence type="ECO:0000313" key="2">
    <source>
        <dbReference type="Proteomes" id="UP000053372"/>
    </source>
</evidence>
<dbReference type="InterPro" id="IPR055643">
    <property type="entry name" value="DUF7219"/>
</dbReference>
<proteinExistence type="predicted"/>
<dbReference type="EMBL" id="LMTZ01000098">
    <property type="protein sequence ID" value="KST66200.1"/>
    <property type="molecule type" value="Genomic_DNA"/>
</dbReference>
<dbReference type="RefSeq" id="WP_027846079.1">
    <property type="nucleotide sequence ID" value="NZ_LMTZ01000098.1"/>
</dbReference>
<evidence type="ECO:0008006" key="3">
    <source>
        <dbReference type="Google" id="ProtNLM"/>
    </source>
</evidence>
<dbReference type="Pfam" id="PF23856">
    <property type="entry name" value="DUF7219"/>
    <property type="match status" value="1"/>
</dbReference>
<name>A0A0V7ZP24_9CYAN</name>
<dbReference type="AlphaFoldDB" id="A0A0V7ZP24"/>
<sequence>MTNKNSQDRENFLYARSKYYGIFTANNLAFNANLQEFSQRVGYISNLQTSGKISPQKAYKQIQALWKQLKHSKKQLNINDDK</sequence>
<dbReference type="OrthoDB" id="426986at2"/>
<comment type="caution">
    <text evidence="1">The sequence shown here is derived from an EMBL/GenBank/DDBJ whole genome shotgun (WGS) entry which is preliminary data.</text>
</comment>
<dbReference type="Proteomes" id="UP000053372">
    <property type="component" value="Unassembled WGS sequence"/>
</dbReference>
<evidence type="ECO:0000313" key="1">
    <source>
        <dbReference type="EMBL" id="KST66200.1"/>
    </source>
</evidence>
<accession>A0A0V7ZP24</accession>
<gene>
    <name evidence="1" type="ORF">BC008_24820</name>
</gene>
<organism evidence="1 2">
    <name type="scientific">Mastigocoleus testarum BC008</name>
    <dbReference type="NCBI Taxonomy" id="371196"/>
    <lineage>
        <taxon>Bacteria</taxon>
        <taxon>Bacillati</taxon>
        <taxon>Cyanobacteriota</taxon>
        <taxon>Cyanophyceae</taxon>
        <taxon>Nostocales</taxon>
        <taxon>Hapalosiphonaceae</taxon>
        <taxon>Mastigocoleus</taxon>
    </lineage>
</organism>
<reference evidence="1 2" key="1">
    <citation type="journal article" date="2015" name="Genome Announc.">
        <title>Draft Genome of the Euendolithic (true boring) Cyanobacterium Mastigocoleus testarum strain BC008.</title>
        <authorList>
            <person name="Guida B.S."/>
            <person name="Garcia-Pichel F."/>
        </authorList>
    </citation>
    <scope>NUCLEOTIDE SEQUENCE [LARGE SCALE GENOMIC DNA]</scope>
    <source>
        <strain evidence="1 2">BC008</strain>
    </source>
</reference>